<accession>A0A5N6PSW2</accession>
<sequence length="115" mass="12869">MSKNITIVATPVATAVESITDESTNSISKSKNITAVGRRESHPISRLTTPYRRVNQFNFKVQGQVNILLSDLSGDPGSPKPRTDGYTMFMHPYGSSAFTRLSIDERWCFPAFDRR</sequence>
<proteinExistence type="predicted"/>
<evidence type="ECO:0000313" key="1">
    <source>
        <dbReference type="EMBL" id="KAD7116649.1"/>
    </source>
</evidence>
<comment type="caution">
    <text evidence="1">The sequence shown here is derived from an EMBL/GenBank/DDBJ whole genome shotgun (WGS) entry which is preliminary data.</text>
</comment>
<gene>
    <name evidence="1" type="ORF">E3N88_03917</name>
</gene>
<keyword evidence="2" id="KW-1185">Reference proteome</keyword>
<name>A0A5N6PSW2_9ASTR</name>
<dbReference type="Proteomes" id="UP000326396">
    <property type="component" value="Linkage Group LG10"/>
</dbReference>
<organism evidence="1 2">
    <name type="scientific">Mikania micrantha</name>
    <name type="common">bitter vine</name>
    <dbReference type="NCBI Taxonomy" id="192012"/>
    <lineage>
        <taxon>Eukaryota</taxon>
        <taxon>Viridiplantae</taxon>
        <taxon>Streptophyta</taxon>
        <taxon>Embryophyta</taxon>
        <taxon>Tracheophyta</taxon>
        <taxon>Spermatophyta</taxon>
        <taxon>Magnoliopsida</taxon>
        <taxon>eudicotyledons</taxon>
        <taxon>Gunneridae</taxon>
        <taxon>Pentapetalae</taxon>
        <taxon>asterids</taxon>
        <taxon>campanulids</taxon>
        <taxon>Asterales</taxon>
        <taxon>Asteraceae</taxon>
        <taxon>Asteroideae</taxon>
        <taxon>Heliantheae alliance</taxon>
        <taxon>Eupatorieae</taxon>
        <taxon>Mikania</taxon>
    </lineage>
</organism>
<reference evidence="1 2" key="1">
    <citation type="submission" date="2019-05" db="EMBL/GenBank/DDBJ databases">
        <title>Mikania micrantha, genome provides insights into the molecular mechanism of rapid growth.</title>
        <authorList>
            <person name="Liu B."/>
        </authorList>
    </citation>
    <scope>NUCLEOTIDE SEQUENCE [LARGE SCALE GENOMIC DNA]</scope>
    <source>
        <strain evidence="1">NLD-2019</strain>
        <tissue evidence="1">Leaf</tissue>
    </source>
</reference>
<protein>
    <submittedName>
        <fullName evidence="1">Uncharacterized protein</fullName>
    </submittedName>
</protein>
<dbReference type="AlphaFoldDB" id="A0A5N6PSW2"/>
<dbReference type="EMBL" id="SZYD01000002">
    <property type="protein sequence ID" value="KAD7116649.1"/>
    <property type="molecule type" value="Genomic_DNA"/>
</dbReference>
<evidence type="ECO:0000313" key="2">
    <source>
        <dbReference type="Proteomes" id="UP000326396"/>
    </source>
</evidence>